<keyword evidence="2" id="KW-0808">Transferase</keyword>
<dbReference type="InterPro" id="IPR052700">
    <property type="entry name" value="Carb_kinase_PfkB-like"/>
</dbReference>
<evidence type="ECO:0000256" key="3">
    <source>
        <dbReference type="ARBA" id="ARBA00022777"/>
    </source>
</evidence>
<dbReference type="GO" id="GO:0016301">
    <property type="term" value="F:kinase activity"/>
    <property type="evidence" value="ECO:0007669"/>
    <property type="project" value="UniProtKB-KW"/>
</dbReference>
<evidence type="ECO:0000313" key="6">
    <source>
        <dbReference type="Proteomes" id="UP000490386"/>
    </source>
</evidence>
<dbReference type="AlphaFoldDB" id="A0A7J5B1R2"/>
<name>A0A7J5B1R2_9MICO</name>
<protein>
    <submittedName>
        <fullName evidence="5">Sugar kinase</fullName>
    </submittedName>
</protein>
<keyword evidence="3 5" id="KW-0418">Kinase</keyword>
<dbReference type="Pfam" id="PF00294">
    <property type="entry name" value="PfkB"/>
    <property type="match status" value="1"/>
</dbReference>
<evidence type="ECO:0000256" key="2">
    <source>
        <dbReference type="ARBA" id="ARBA00022679"/>
    </source>
</evidence>
<feature type="domain" description="Carbohydrate kinase PfkB" evidence="4">
    <location>
        <begin position="14"/>
        <end position="281"/>
    </location>
</feature>
<sequence>MAMVTPTHVAPLREAVSFAVKAGGAESTVAMYLADSGVPASWVSWLGDDPLGWRLLDEVRASGVDVAGVQLVAGAPTGVYFKDPGEGETTVYYYRAGSAASRMDSTVLEQLDWRGVAALHVTGITAGLSAGCAEMLEAVMLEARRRDIVVSFDVNYRPGLWSVEAAAPRLAELATLADLVFVGRDEAETLWGEGHPETLHASLGLRGRLVVKDGSVGATEVAAADGGTTVEFVPAHPVDVVEAVGAGDAFTAGYLGAMLGGEPVDVCLNRGHGLAARTLGSTHDFVPA</sequence>
<proteinExistence type="inferred from homology"/>
<organism evidence="5 6">
    <name type="scientific">Pseudoclavibacter terrae</name>
    <dbReference type="NCBI Taxonomy" id="1530195"/>
    <lineage>
        <taxon>Bacteria</taxon>
        <taxon>Bacillati</taxon>
        <taxon>Actinomycetota</taxon>
        <taxon>Actinomycetes</taxon>
        <taxon>Micrococcales</taxon>
        <taxon>Microbacteriaceae</taxon>
        <taxon>Pseudoclavibacter</taxon>
    </lineage>
</organism>
<dbReference type="OrthoDB" id="9808601at2"/>
<dbReference type="Proteomes" id="UP000490386">
    <property type="component" value="Unassembled WGS sequence"/>
</dbReference>
<comment type="caution">
    <text evidence="5">The sequence shown here is derived from an EMBL/GenBank/DDBJ whole genome shotgun (WGS) entry which is preliminary data.</text>
</comment>
<comment type="similarity">
    <text evidence="1">Belongs to the carbohydrate kinase PfkB family.</text>
</comment>
<dbReference type="PANTHER" id="PTHR43320">
    <property type="entry name" value="SUGAR KINASE"/>
    <property type="match status" value="1"/>
</dbReference>
<accession>A0A7J5B1R2</accession>
<keyword evidence="6" id="KW-1185">Reference proteome</keyword>
<dbReference type="InterPro" id="IPR029056">
    <property type="entry name" value="Ribokinase-like"/>
</dbReference>
<gene>
    <name evidence="5" type="ORF">F8O03_14230</name>
</gene>
<reference evidence="5 6" key="1">
    <citation type="submission" date="2019-09" db="EMBL/GenBank/DDBJ databases">
        <title>Phylogeny of genus Pseudoclavibacter and closely related genus.</title>
        <authorList>
            <person name="Li Y."/>
        </authorList>
    </citation>
    <scope>NUCLEOTIDE SEQUENCE [LARGE SCALE GENOMIC DNA]</scope>
    <source>
        <strain evidence="5 6">THG-MD12</strain>
    </source>
</reference>
<evidence type="ECO:0000313" key="5">
    <source>
        <dbReference type="EMBL" id="KAB1636932.1"/>
    </source>
</evidence>
<evidence type="ECO:0000259" key="4">
    <source>
        <dbReference type="Pfam" id="PF00294"/>
    </source>
</evidence>
<evidence type="ECO:0000256" key="1">
    <source>
        <dbReference type="ARBA" id="ARBA00010688"/>
    </source>
</evidence>
<dbReference type="Gene3D" id="3.40.1190.20">
    <property type="match status" value="1"/>
</dbReference>
<dbReference type="PANTHER" id="PTHR43320:SF2">
    <property type="entry name" value="2-DEHYDRO-3-DEOXYGLUCONOKINASE_2-DEHYDRO-3-DEOXYGALACTONOKINASE"/>
    <property type="match status" value="1"/>
</dbReference>
<dbReference type="EMBL" id="WBJX01000005">
    <property type="protein sequence ID" value="KAB1636932.1"/>
    <property type="molecule type" value="Genomic_DNA"/>
</dbReference>
<dbReference type="InterPro" id="IPR011611">
    <property type="entry name" value="PfkB_dom"/>
</dbReference>
<dbReference type="SUPFAM" id="SSF53613">
    <property type="entry name" value="Ribokinase-like"/>
    <property type="match status" value="1"/>
</dbReference>
<dbReference type="CDD" id="cd01166">
    <property type="entry name" value="KdgK"/>
    <property type="match status" value="1"/>
</dbReference>